<gene>
    <name evidence="2" type="ORF">BD410DRAFT_23825</name>
</gene>
<sequence>MFSVRPPSPVPPRAPSPQLTTTPLPPPPHLRRHGQPAQSRSKTHSSAALDMPELAGLISPHLAQKFPDRLHSPRNRGSPAVYNHDHIFSDRRSEESSSSSSSSTSPTSRKSNRTSSHASSLSVSSVSWTPSPKPSSRSRSPNATDYFPEYPPPVPPIPQSAYDEGGKRAAIRERTRPMHIHIPGRPRDLPSPVSLISASPNTRPDHITTTTRSPKVDHASRLTTTKGSTHNVLRHAASLPDVNEKEISHTHTREGSTGRRLTRVKRHT</sequence>
<feature type="compositionally biased region" description="Basic and acidic residues" evidence="1">
    <location>
        <begin position="242"/>
        <end position="257"/>
    </location>
</feature>
<dbReference type="AlphaFoldDB" id="A0A4R5XEB7"/>
<accession>A0A4R5XEB7</accession>
<evidence type="ECO:0000313" key="2">
    <source>
        <dbReference type="EMBL" id="TDL29459.1"/>
    </source>
</evidence>
<feature type="region of interest" description="Disordered" evidence="1">
    <location>
        <begin position="197"/>
        <end position="268"/>
    </location>
</feature>
<proteinExistence type="predicted"/>
<protein>
    <submittedName>
        <fullName evidence="2">Uncharacterized protein</fullName>
    </submittedName>
</protein>
<dbReference type="EMBL" id="ML170156">
    <property type="protein sequence ID" value="TDL29459.1"/>
    <property type="molecule type" value="Genomic_DNA"/>
</dbReference>
<feature type="compositionally biased region" description="Basic and acidic residues" evidence="1">
    <location>
        <begin position="83"/>
        <end position="95"/>
    </location>
</feature>
<feature type="compositionally biased region" description="Pro residues" evidence="1">
    <location>
        <begin position="1"/>
        <end position="15"/>
    </location>
</feature>
<feature type="region of interest" description="Disordered" evidence="1">
    <location>
        <begin position="1"/>
        <end position="167"/>
    </location>
</feature>
<evidence type="ECO:0000256" key="1">
    <source>
        <dbReference type="SAM" id="MobiDB-lite"/>
    </source>
</evidence>
<name>A0A4R5XEB7_9AGAM</name>
<reference evidence="2 3" key="1">
    <citation type="submission" date="2018-06" db="EMBL/GenBank/DDBJ databases">
        <title>A transcriptomic atlas of mushroom development highlights an independent origin of complex multicellularity.</title>
        <authorList>
            <consortium name="DOE Joint Genome Institute"/>
            <person name="Krizsan K."/>
            <person name="Almasi E."/>
            <person name="Merenyi Z."/>
            <person name="Sahu N."/>
            <person name="Viragh M."/>
            <person name="Koszo T."/>
            <person name="Mondo S."/>
            <person name="Kiss B."/>
            <person name="Balint B."/>
            <person name="Kues U."/>
            <person name="Barry K."/>
            <person name="Hegedus J.C."/>
            <person name="Henrissat B."/>
            <person name="Johnson J."/>
            <person name="Lipzen A."/>
            <person name="Ohm R."/>
            <person name="Nagy I."/>
            <person name="Pangilinan J."/>
            <person name="Yan J."/>
            <person name="Xiong Y."/>
            <person name="Grigoriev I.V."/>
            <person name="Hibbett D.S."/>
            <person name="Nagy L.G."/>
        </authorList>
    </citation>
    <scope>NUCLEOTIDE SEQUENCE [LARGE SCALE GENOMIC DNA]</scope>
    <source>
        <strain evidence="2 3">SZMC22713</strain>
    </source>
</reference>
<dbReference type="Proteomes" id="UP000294933">
    <property type="component" value="Unassembled WGS sequence"/>
</dbReference>
<feature type="compositionally biased region" description="Polar residues" evidence="1">
    <location>
        <begin position="36"/>
        <end position="46"/>
    </location>
</feature>
<feature type="compositionally biased region" description="Polar residues" evidence="1">
    <location>
        <begin position="221"/>
        <end position="231"/>
    </location>
</feature>
<organism evidence="2 3">
    <name type="scientific">Rickenella mellea</name>
    <dbReference type="NCBI Taxonomy" id="50990"/>
    <lineage>
        <taxon>Eukaryota</taxon>
        <taxon>Fungi</taxon>
        <taxon>Dikarya</taxon>
        <taxon>Basidiomycota</taxon>
        <taxon>Agaricomycotina</taxon>
        <taxon>Agaricomycetes</taxon>
        <taxon>Hymenochaetales</taxon>
        <taxon>Rickenellaceae</taxon>
        <taxon>Rickenella</taxon>
    </lineage>
</organism>
<feature type="compositionally biased region" description="Polar residues" evidence="1">
    <location>
        <begin position="197"/>
        <end position="213"/>
    </location>
</feature>
<feature type="compositionally biased region" description="Low complexity" evidence="1">
    <location>
        <begin position="96"/>
        <end position="141"/>
    </location>
</feature>
<feature type="compositionally biased region" description="Pro residues" evidence="1">
    <location>
        <begin position="149"/>
        <end position="158"/>
    </location>
</feature>
<keyword evidence="3" id="KW-1185">Reference proteome</keyword>
<evidence type="ECO:0000313" key="3">
    <source>
        <dbReference type="Proteomes" id="UP000294933"/>
    </source>
</evidence>
<dbReference type="VEuPathDB" id="FungiDB:BD410DRAFT_23825"/>